<comment type="caution">
    <text evidence="2">The sequence shown here is derived from an EMBL/GenBank/DDBJ whole genome shotgun (WGS) entry which is preliminary data.</text>
</comment>
<name>A0AAD2HPR5_9AGAR</name>
<sequence>MYSSWDDSEMFGSPQFLFDSENSPLSGYLPSPPPSNEPTPRLEELDFEPSSVLISTTFFPDAVYPASSKVMGQQPDVVLVTPDKVHFYVHSCLLDLSCHRLSGRVPWSTGPGASPVTVEVPDTSPALNVILHSIYGMSCEQYTPTFEVLVEAADAMLGYGLDPKTTIIPSTPLFSLILSQAPLFPLELYILAARYDMIDLATPTSSHLLGYPLSRLTDVDAEQMGSIYLKRLFFMHNGRIEALRRLLVSPPHPHAPTGTCDFSDQKGLNRAWALARLHRVGH</sequence>
<gene>
    <name evidence="2" type="ORF">MYCIT1_LOCUS29347</name>
</gene>
<evidence type="ECO:0008006" key="4">
    <source>
        <dbReference type="Google" id="ProtNLM"/>
    </source>
</evidence>
<accession>A0AAD2HPR5</accession>
<organism evidence="2 3">
    <name type="scientific">Mycena citricolor</name>
    <dbReference type="NCBI Taxonomy" id="2018698"/>
    <lineage>
        <taxon>Eukaryota</taxon>
        <taxon>Fungi</taxon>
        <taxon>Dikarya</taxon>
        <taxon>Basidiomycota</taxon>
        <taxon>Agaricomycotina</taxon>
        <taxon>Agaricomycetes</taxon>
        <taxon>Agaricomycetidae</taxon>
        <taxon>Agaricales</taxon>
        <taxon>Marasmiineae</taxon>
        <taxon>Mycenaceae</taxon>
        <taxon>Mycena</taxon>
    </lineage>
</organism>
<evidence type="ECO:0000313" key="2">
    <source>
        <dbReference type="EMBL" id="CAK5279345.1"/>
    </source>
</evidence>
<proteinExistence type="predicted"/>
<evidence type="ECO:0000313" key="3">
    <source>
        <dbReference type="Proteomes" id="UP001295794"/>
    </source>
</evidence>
<dbReference type="AlphaFoldDB" id="A0AAD2HPR5"/>
<protein>
    <recommendedName>
        <fullName evidence="4">BTB domain-containing protein</fullName>
    </recommendedName>
</protein>
<keyword evidence="3" id="KW-1185">Reference proteome</keyword>
<reference evidence="2" key="1">
    <citation type="submission" date="2023-11" db="EMBL/GenBank/DDBJ databases">
        <authorList>
            <person name="De Vega J J."/>
            <person name="De Vega J J."/>
        </authorList>
    </citation>
    <scope>NUCLEOTIDE SEQUENCE</scope>
</reference>
<dbReference type="EMBL" id="CAVNYO010000436">
    <property type="protein sequence ID" value="CAK5279345.1"/>
    <property type="molecule type" value="Genomic_DNA"/>
</dbReference>
<dbReference type="Proteomes" id="UP001295794">
    <property type="component" value="Unassembled WGS sequence"/>
</dbReference>
<feature type="region of interest" description="Disordered" evidence="1">
    <location>
        <begin position="1"/>
        <end position="43"/>
    </location>
</feature>
<evidence type="ECO:0000256" key="1">
    <source>
        <dbReference type="SAM" id="MobiDB-lite"/>
    </source>
</evidence>